<dbReference type="RefSeq" id="XP_066613496.1">
    <property type="nucleotide sequence ID" value="XM_066758094.1"/>
</dbReference>
<dbReference type="InterPro" id="IPR051421">
    <property type="entry name" value="RNA_Proc_DNA_Dmg_Regulator"/>
</dbReference>
<dbReference type="InterPro" id="IPR024974">
    <property type="entry name" value="Sde2_N"/>
</dbReference>
<feature type="region of interest" description="Disordered" evidence="9">
    <location>
        <begin position="210"/>
        <end position="263"/>
    </location>
</feature>
<evidence type="ECO:0000313" key="12">
    <source>
        <dbReference type="EMBL" id="KAL0247535.1"/>
    </source>
</evidence>
<keyword evidence="13" id="KW-1185">Reference proteome</keyword>
<evidence type="ECO:0008006" key="14">
    <source>
        <dbReference type="Google" id="ProtNLM"/>
    </source>
</evidence>
<dbReference type="PANTHER" id="PTHR12786">
    <property type="entry name" value="SPLICING FACTOR SF3A-RELATED"/>
    <property type="match status" value="1"/>
</dbReference>
<evidence type="ECO:0000256" key="5">
    <source>
        <dbReference type="ARBA" id="ARBA00022664"/>
    </source>
</evidence>
<evidence type="ECO:0000256" key="6">
    <source>
        <dbReference type="ARBA" id="ARBA00023187"/>
    </source>
</evidence>
<dbReference type="Pfam" id="PF22782">
    <property type="entry name" value="SDE2"/>
    <property type="match status" value="1"/>
</dbReference>
<evidence type="ECO:0000256" key="7">
    <source>
        <dbReference type="ARBA" id="ARBA00023242"/>
    </source>
</evidence>
<evidence type="ECO:0000313" key="13">
    <source>
        <dbReference type="Proteomes" id="UP000054399"/>
    </source>
</evidence>
<evidence type="ECO:0000256" key="3">
    <source>
        <dbReference type="ARBA" id="ARBA00008726"/>
    </source>
</evidence>
<dbReference type="GeneID" id="91990459"/>
<keyword evidence="6" id="KW-0508">mRNA splicing</keyword>
<feature type="domain" description="SDE2-like" evidence="11">
    <location>
        <begin position="79"/>
        <end position="204"/>
    </location>
</feature>
<evidence type="ECO:0000256" key="4">
    <source>
        <dbReference type="ARBA" id="ARBA00022490"/>
    </source>
</evidence>
<dbReference type="PANTHER" id="PTHR12786:SF1">
    <property type="entry name" value="SPLICING REGULATOR SDE2"/>
    <property type="match status" value="1"/>
</dbReference>
<dbReference type="Proteomes" id="UP000054399">
    <property type="component" value="Unassembled WGS sequence"/>
</dbReference>
<evidence type="ECO:0000259" key="11">
    <source>
        <dbReference type="Pfam" id="PF22782"/>
    </source>
</evidence>
<protein>
    <recommendedName>
        <fullName evidence="14">Sde2 N-terminal ubiquitin domain-containing protein</fullName>
    </recommendedName>
</protein>
<organism evidence="12 13">
    <name type="scientific">Cryptococcus tetragattii IND107</name>
    <dbReference type="NCBI Taxonomy" id="1296105"/>
    <lineage>
        <taxon>Eukaryota</taxon>
        <taxon>Fungi</taxon>
        <taxon>Dikarya</taxon>
        <taxon>Basidiomycota</taxon>
        <taxon>Agaricomycotina</taxon>
        <taxon>Tremellomycetes</taxon>
        <taxon>Tremellales</taxon>
        <taxon>Cryptococcaceae</taxon>
        <taxon>Cryptococcus</taxon>
        <taxon>Cryptococcus gattii species complex</taxon>
    </lineage>
</organism>
<sequence>MTIQTVFLNFPSPLNSLQVQLPLTTLISSLPVPSALASTSYLRTTSSGPLSPSTPLSELIHEDAPNHPITLHVTPRLLGGKGGFGSQLRAAGGRMSSGKATNVDSCRDLSGRRLGTIKEAQRQAELLESEPALRAQAQAVEKAKLEALERKLGINAAESSEDGAKRKIEDVDLAELARKKHKFEDNKFLEESREINDNVRSAVSAALLLKKKKKKNEKEAEAGGSEKGKEKVVVDEKAEKVKKAEKDRLDMPPPVTAGAPTTA</sequence>
<dbReference type="EMBL" id="ATAM02000006">
    <property type="protein sequence ID" value="KAL0247535.1"/>
    <property type="molecule type" value="Genomic_DNA"/>
</dbReference>
<evidence type="ECO:0000259" key="10">
    <source>
        <dbReference type="Pfam" id="PF13019"/>
    </source>
</evidence>
<accession>A0ABR3BQR5</accession>
<evidence type="ECO:0000256" key="2">
    <source>
        <dbReference type="ARBA" id="ARBA00004496"/>
    </source>
</evidence>
<evidence type="ECO:0000256" key="9">
    <source>
        <dbReference type="SAM" id="MobiDB-lite"/>
    </source>
</evidence>
<keyword evidence="8" id="KW-0131">Cell cycle</keyword>
<dbReference type="InterPro" id="IPR053822">
    <property type="entry name" value="SDE2-like_dom"/>
</dbReference>
<keyword evidence="5" id="KW-0507">mRNA processing</keyword>
<feature type="compositionally biased region" description="Basic and acidic residues" evidence="9">
    <location>
        <begin position="216"/>
        <end position="250"/>
    </location>
</feature>
<comment type="subcellular location">
    <subcellularLocation>
        <location evidence="2">Cytoplasm</location>
    </subcellularLocation>
    <subcellularLocation>
        <location evidence="1">Nucleus</location>
    </subcellularLocation>
</comment>
<evidence type="ECO:0000256" key="8">
    <source>
        <dbReference type="ARBA" id="ARBA00023306"/>
    </source>
</evidence>
<dbReference type="Pfam" id="PF13019">
    <property type="entry name" value="Sde2_N_Ubi_yeast"/>
    <property type="match status" value="1"/>
</dbReference>
<keyword evidence="7" id="KW-0539">Nucleus</keyword>
<keyword evidence="4" id="KW-0963">Cytoplasm</keyword>
<name>A0ABR3BQR5_9TREE</name>
<feature type="region of interest" description="Disordered" evidence="9">
    <location>
        <begin position="84"/>
        <end position="104"/>
    </location>
</feature>
<comment type="similarity">
    <text evidence="3">Belongs to the SDE2 family.</text>
</comment>
<reference evidence="12 13" key="2">
    <citation type="submission" date="2024-01" db="EMBL/GenBank/DDBJ databases">
        <title>Comparative genomics of Cryptococcus and Kwoniella reveals pathogenesis evolution and contrasting modes of karyotype evolution via chromosome fusion or intercentromeric recombination.</title>
        <authorList>
            <person name="Coelho M.A."/>
            <person name="David-Palma M."/>
            <person name="Shea T."/>
            <person name="Bowers K."/>
            <person name="Mcginley-Smith S."/>
            <person name="Mohammad A.W."/>
            <person name="Gnirke A."/>
            <person name="Yurkov A.M."/>
            <person name="Nowrousian M."/>
            <person name="Sun S."/>
            <person name="Cuomo C.A."/>
            <person name="Heitman J."/>
        </authorList>
    </citation>
    <scope>NUCLEOTIDE SEQUENCE [LARGE SCALE GENOMIC DNA]</scope>
    <source>
        <strain evidence="12 13">IND107</strain>
    </source>
</reference>
<gene>
    <name evidence="12" type="ORF">I308_103603</name>
</gene>
<comment type="caution">
    <text evidence="12">The sequence shown here is derived from an EMBL/GenBank/DDBJ whole genome shotgun (WGS) entry which is preliminary data.</text>
</comment>
<proteinExistence type="inferred from homology"/>
<feature type="domain" description="Sde2 ubiquitin" evidence="10">
    <location>
        <begin position="4"/>
        <end position="78"/>
    </location>
</feature>
<reference evidence="13" key="1">
    <citation type="submission" date="2015-01" db="EMBL/GenBank/DDBJ databases">
        <title>The Genome Sequence of Cryptococcus gattii MMRL2647.</title>
        <authorList>
            <consortium name="The Broad Institute Genomics Platform"/>
            <person name="Cuomo C."/>
            <person name="Litvintseva A."/>
            <person name="Chen Y."/>
            <person name="Heitman J."/>
            <person name="Sun S."/>
            <person name="Springer D."/>
            <person name="Dromer F."/>
            <person name="Young S."/>
            <person name="Zeng Q."/>
            <person name="Gargeya S."/>
            <person name="Abouelleil A."/>
            <person name="Alvarado L."/>
            <person name="Chapman S.B."/>
            <person name="Gainer-Dewar J."/>
            <person name="Goldberg J."/>
            <person name="Griggs A."/>
            <person name="Gujja S."/>
            <person name="Hansen M."/>
            <person name="Howarth C."/>
            <person name="Imamovic A."/>
            <person name="Larimer J."/>
            <person name="Murphy C."/>
            <person name="Naylor J."/>
            <person name="Pearson M."/>
            <person name="Priest M."/>
            <person name="Roberts A."/>
            <person name="Saif S."/>
            <person name="Shea T."/>
            <person name="Sykes S."/>
            <person name="Wortman J."/>
            <person name="Nusbaum C."/>
            <person name="Birren B."/>
        </authorList>
    </citation>
    <scope>NUCLEOTIDE SEQUENCE [LARGE SCALE GENOMIC DNA]</scope>
    <source>
        <strain evidence="13">IND107</strain>
    </source>
</reference>
<evidence type="ECO:0000256" key="1">
    <source>
        <dbReference type="ARBA" id="ARBA00004123"/>
    </source>
</evidence>